<dbReference type="Proteomes" id="UP000812440">
    <property type="component" value="Chromosome 3"/>
</dbReference>
<dbReference type="GO" id="GO:0005634">
    <property type="term" value="C:nucleus"/>
    <property type="evidence" value="ECO:0007669"/>
    <property type="project" value="TreeGrafter"/>
</dbReference>
<feature type="compositionally biased region" description="Basic and acidic residues" evidence="1">
    <location>
        <begin position="170"/>
        <end position="184"/>
    </location>
</feature>
<evidence type="ECO:0000313" key="2">
    <source>
        <dbReference type="EMBL" id="KAG8439525.1"/>
    </source>
</evidence>
<dbReference type="PANTHER" id="PTHR15657">
    <property type="entry name" value="THYROID TRANSCRIPTION FACTOR 1-ASSOCIATED PROTEIN 26"/>
    <property type="match status" value="1"/>
</dbReference>
<feature type="region of interest" description="Disordered" evidence="1">
    <location>
        <begin position="119"/>
        <end position="189"/>
    </location>
</feature>
<dbReference type="InterPro" id="IPR013730">
    <property type="entry name" value="Fyv7/TAP26"/>
</dbReference>
<protein>
    <recommendedName>
        <fullName evidence="4">Thyroid transcription factor 1-associated protein 26</fullName>
    </recommendedName>
</protein>
<dbReference type="EMBL" id="JAACNH010000006">
    <property type="protein sequence ID" value="KAG8439525.1"/>
    <property type="molecule type" value="Genomic_DNA"/>
</dbReference>
<evidence type="ECO:0008006" key="4">
    <source>
        <dbReference type="Google" id="ProtNLM"/>
    </source>
</evidence>
<comment type="caution">
    <text evidence="2">The sequence shown here is derived from an EMBL/GenBank/DDBJ whole genome shotgun (WGS) entry which is preliminary data.</text>
</comment>
<proteinExistence type="predicted"/>
<accession>A0A8T2J2S1</accession>
<sequence>MDGSRSVSARGKGPGQKRGSVLKGGNRTDGFNRKRTFVLDKKSPVKGKRRWRPPSEISFVGSQREGQGFAFWRKQKIQQEYKKLVRKQRKTSTTKEVLYNDRYPEHLKHLYLAEEEMLKKKEKQRISKDDAKSGKSEEDHETPSKKFKKMTSNQKAKEEYKNVQLKRAKKREEAEQNKKEREKAQQLYRQKRMESYKVLKAKTKKGQPNLNVQIDYLLEKIQQKS</sequence>
<feature type="region of interest" description="Disordered" evidence="1">
    <location>
        <begin position="1"/>
        <end position="56"/>
    </location>
</feature>
<name>A0A8T2J2S1_9PIPI</name>
<dbReference type="PRINTS" id="PR01854">
    <property type="entry name" value="BR22PROTEIN"/>
</dbReference>
<gene>
    <name evidence="2" type="ORF">GDO86_005648</name>
</gene>
<evidence type="ECO:0000313" key="3">
    <source>
        <dbReference type="Proteomes" id="UP000812440"/>
    </source>
</evidence>
<organism evidence="2 3">
    <name type="scientific">Hymenochirus boettgeri</name>
    <name type="common">Congo dwarf clawed frog</name>
    <dbReference type="NCBI Taxonomy" id="247094"/>
    <lineage>
        <taxon>Eukaryota</taxon>
        <taxon>Metazoa</taxon>
        <taxon>Chordata</taxon>
        <taxon>Craniata</taxon>
        <taxon>Vertebrata</taxon>
        <taxon>Euteleostomi</taxon>
        <taxon>Amphibia</taxon>
        <taxon>Batrachia</taxon>
        <taxon>Anura</taxon>
        <taxon>Pipoidea</taxon>
        <taxon>Pipidae</taxon>
        <taxon>Pipinae</taxon>
        <taxon>Hymenochirus</taxon>
    </lineage>
</organism>
<dbReference type="OrthoDB" id="5377144at2759"/>
<dbReference type="Pfam" id="PF08524">
    <property type="entry name" value="rRNA_processing"/>
    <property type="match status" value="1"/>
</dbReference>
<dbReference type="PANTHER" id="PTHR15657:SF1">
    <property type="entry name" value="THYROID TRANSCRIPTION FACTOR 1-ASSOCIATED PROTEIN 26"/>
    <property type="match status" value="1"/>
</dbReference>
<feature type="compositionally biased region" description="Basic and acidic residues" evidence="1">
    <location>
        <begin position="119"/>
        <end position="144"/>
    </location>
</feature>
<reference evidence="2" key="1">
    <citation type="thesis" date="2020" institute="ProQuest LLC" country="789 East Eisenhower Parkway, Ann Arbor, MI, USA">
        <title>Comparative Genomics and Chromosome Evolution.</title>
        <authorList>
            <person name="Mudd A.B."/>
        </authorList>
    </citation>
    <scope>NUCLEOTIDE SEQUENCE</scope>
    <source>
        <strain evidence="2">Female2</strain>
        <tissue evidence="2">Blood</tissue>
    </source>
</reference>
<evidence type="ECO:0000256" key="1">
    <source>
        <dbReference type="SAM" id="MobiDB-lite"/>
    </source>
</evidence>
<keyword evidence="3" id="KW-1185">Reference proteome</keyword>
<dbReference type="AlphaFoldDB" id="A0A8T2J2S1"/>